<dbReference type="PANTHER" id="PTHR33653:SF1">
    <property type="entry name" value="RIBONUCLEASE VAPC2"/>
    <property type="match status" value="1"/>
</dbReference>
<proteinExistence type="inferred from homology"/>
<dbReference type="InterPro" id="IPR029060">
    <property type="entry name" value="PIN-like_dom_sf"/>
</dbReference>
<reference evidence="10 11" key="1">
    <citation type="submission" date="2018-06" db="EMBL/GenBank/DDBJ databases">
        <title>Draft Whole-Genome Sequence of the purple photosynthetic bacterium Rhodospeudomonas palustris XCP.</title>
        <authorList>
            <person name="Rayyan A."/>
            <person name="Meyer T.E."/>
            <person name="Kyndt J.A."/>
        </authorList>
    </citation>
    <scope>NUCLEOTIDE SEQUENCE [LARGE SCALE GENOMIC DNA]</scope>
    <source>
        <strain evidence="10 11">XCP</strain>
    </source>
</reference>
<keyword evidence="4 8" id="KW-0479">Metal-binding</keyword>
<comment type="cofactor">
    <cofactor evidence="1 8">
        <name>Mg(2+)</name>
        <dbReference type="ChEBI" id="CHEBI:18420"/>
    </cofactor>
</comment>
<gene>
    <name evidence="8" type="primary">vapC</name>
    <name evidence="10" type="ORF">DNX69_05205</name>
</gene>
<evidence type="ECO:0000256" key="2">
    <source>
        <dbReference type="ARBA" id="ARBA00022649"/>
    </source>
</evidence>
<comment type="function">
    <text evidence="8">Toxic component of a toxin-antitoxin (TA) system. An RNase.</text>
</comment>
<keyword evidence="5 8" id="KW-0378">Hydrolase</keyword>
<keyword evidence="3 8" id="KW-0540">Nuclease</keyword>
<dbReference type="CDD" id="cd09871">
    <property type="entry name" value="PIN_MtVapC28-VapC30-like"/>
    <property type="match status" value="1"/>
</dbReference>
<feature type="binding site" evidence="8">
    <location>
        <position position="5"/>
    </location>
    <ligand>
        <name>Mg(2+)</name>
        <dbReference type="ChEBI" id="CHEBI:18420"/>
    </ligand>
</feature>
<dbReference type="GO" id="GO:0016787">
    <property type="term" value="F:hydrolase activity"/>
    <property type="evidence" value="ECO:0007669"/>
    <property type="project" value="UniProtKB-KW"/>
</dbReference>
<name>A0A323UL36_RHOPL</name>
<comment type="caution">
    <text evidence="10">The sequence shown here is derived from an EMBL/GenBank/DDBJ whole genome shotgun (WGS) entry which is preliminary data.</text>
</comment>
<evidence type="ECO:0000256" key="6">
    <source>
        <dbReference type="ARBA" id="ARBA00022842"/>
    </source>
</evidence>
<evidence type="ECO:0000313" key="10">
    <source>
        <dbReference type="EMBL" id="PZA13149.1"/>
    </source>
</evidence>
<evidence type="ECO:0000256" key="4">
    <source>
        <dbReference type="ARBA" id="ARBA00022723"/>
    </source>
</evidence>
<evidence type="ECO:0000256" key="7">
    <source>
        <dbReference type="ARBA" id="ARBA00038093"/>
    </source>
</evidence>
<dbReference type="InterPro" id="IPR002716">
    <property type="entry name" value="PIN_dom"/>
</dbReference>
<dbReference type="GO" id="GO:0004540">
    <property type="term" value="F:RNA nuclease activity"/>
    <property type="evidence" value="ECO:0007669"/>
    <property type="project" value="InterPro"/>
</dbReference>
<evidence type="ECO:0000313" key="11">
    <source>
        <dbReference type="Proteomes" id="UP000248134"/>
    </source>
</evidence>
<dbReference type="AlphaFoldDB" id="A0A323UL36"/>
<feature type="domain" description="PIN" evidence="9">
    <location>
        <begin position="2"/>
        <end position="124"/>
    </location>
</feature>
<evidence type="ECO:0000259" key="9">
    <source>
        <dbReference type="Pfam" id="PF01850"/>
    </source>
</evidence>
<dbReference type="InterPro" id="IPR050556">
    <property type="entry name" value="Type_II_TA_system_RNase"/>
</dbReference>
<dbReference type="GO" id="GO:0000287">
    <property type="term" value="F:magnesium ion binding"/>
    <property type="evidence" value="ECO:0007669"/>
    <property type="project" value="UniProtKB-UniRule"/>
</dbReference>
<evidence type="ECO:0000256" key="1">
    <source>
        <dbReference type="ARBA" id="ARBA00001946"/>
    </source>
</evidence>
<sequence>MIVIDTSAIIAIFREEQEAAQFARLIASDDQPVLSSGNLLETAIVLRGLKDVQPAKAERWLDDFIAEAGIRIEPVTTEQAGYARSAHLRFGKGTGHKAALNYGDCFAYALAKALNAPLLCKSNDFPLTDIPLAT</sequence>
<dbReference type="RefSeq" id="WP_110784956.1">
    <property type="nucleotide sequence ID" value="NZ_QKQS01000007.1"/>
</dbReference>
<dbReference type="Pfam" id="PF01850">
    <property type="entry name" value="PIN"/>
    <property type="match status" value="1"/>
</dbReference>
<accession>A0A323UL36</accession>
<dbReference type="Gene3D" id="3.40.50.1010">
    <property type="entry name" value="5'-nuclease"/>
    <property type="match status" value="1"/>
</dbReference>
<evidence type="ECO:0000256" key="8">
    <source>
        <dbReference type="HAMAP-Rule" id="MF_00265"/>
    </source>
</evidence>
<keyword evidence="6 8" id="KW-0460">Magnesium</keyword>
<dbReference type="PANTHER" id="PTHR33653">
    <property type="entry name" value="RIBONUCLEASE VAPC2"/>
    <property type="match status" value="1"/>
</dbReference>
<dbReference type="InterPro" id="IPR022907">
    <property type="entry name" value="VapC_family"/>
</dbReference>
<comment type="similarity">
    <text evidence="7 8">Belongs to the PINc/VapC protein family.</text>
</comment>
<protein>
    <recommendedName>
        <fullName evidence="8">Ribonuclease VapC</fullName>
        <shortName evidence="8">RNase VapC</shortName>
        <ecNumber evidence="8">3.1.-.-</ecNumber>
    </recommendedName>
    <alternativeName>
        <fullName evidence="8">Toxin VapC</fullName>
    </alternativeName>
</protein>
<keyword evidence="8" id="KW-0800">Toxin</keyword>
<dbReference type="OrthoDB" id="32625at2"/>
<dbReference type="SUPFAM" id="SSF88723">
    <property type="entry name" value="PIN domain-like"/>
    <property type="match status" value="1"/>
</dbReference>
<dbReference type="EMBL" id="QKQS01000007">
    <property type="protein sequence ID" value="PZA13149.1"/>
    <property type="molecule type" value="Genomic_DNA"/>
</dbReference>
<keyword evidence="2 8" id="KW-1277">Toxin-antitoxin system</keyword>
<evidence type="ECO:0000256" key="3">
    <source>
        <dbReference type="ARBA" id="ARBA00022722"/>
    </source>
</evidence>
<feature type="binding site" evidence="8">
    <location>
        <position position="104"/>
    </location>
    <ligand>
        <name>Mg(2+)</name>
        <dbReference type="ChEBI" id="CHEBI:18420"/>
    </ligand>
</feature>
<dbReference type="EC" id="3.1.-.-" evidence="8"/>
<dbReference type="HAMAP" id="MF_00265">
    <property type="entry name" value="VapC_Nob1"/>
    <property type="match status" value="1"/>
</dbReference>
<organism evidence="10 11">
    <name type="scientific">Rhodopseudomonas palustris</name>
    <dbReference type="NCBI Taxonomy" id="1076"/>
    <lineage>
        <taxon>Bacteria</taxon>
        <taxon>Pseudomonadati</taxon>
        <taxon>Pseudomonadota</taxon>
        <taxon>Alphaproteobacteria</taxon>
        <taxon>Hyphomicrobiales</taxon>
        <taxon>Nitrobacteraceae</taxon>
        <taxon>Rhodopseudomonas</taxon>
    </lineage>
</organism>
<dbReference type="GO" id="GO:0090729">
    <property type="term" value="F:toxin activity"/>
    <property type="evidence" value="ECO:0007669"/>
    <property type="project" value="UniProtKB-KW"/>
</dbReference>
<evidence type="ECO:0000256" key="5">
    <source>
        <dbReference type="ARBA" id="ARBA00022801"/>
    </source>
</evidence>
<dbReference type="Proteomes" id="UP000248134">
    <property type="component" value="Unassembled WGS sequence"/>
</dbReference>